<dbReference type="SMART" id="SM00875">
    <property type="entry name" value="BACK"/>
    <property type="match status" value="1"/>
</dbReference>
<feature type="region of interest" description="Disordered" evidence="3">
    <location>
        <begin position="1132"/>
        <end position="1224"/>
    </location>
</feature>
<feature type="region of interest" description="Disordered" evidence="3">
    <location>
        <begin position="71"/>
        <end position="128"/>
    </location>
</feature>
<evidence type="ECO:0000313" key="5">
    <source>
        <dbReference type="Proteomes" id="UP000050795"/>
    </source>
</evidence>
<feature type="region of interest" description="Disordered" evidence="3">
    <location>
        <begin position="221"/>
        <end position="277"/>
    </location>
</feature>
<feature type="compositionally biased region" description="Low complexity" evidence="3">
    <location>
        <begin position="1153"/>
        <end position="1166"/>
    </location>
</feature>
<dbReference type="PROSITE" id="PS50097">
    <property type="entry name" value="BTB"/>
    <property type="match status" value="1"/>
</dbReference>
<feature type="compositionally biased region" description="Polar residues" evidence="3">
    <location>
        <begin position="1356"/>
        <end position="1365"/>
    </location>
</feature>
<evidence type="ECO:0000313" key="6">
    <source>
        <dbReference type="WBParaSite" id="TREG1_74480.2"/>
    </source>
</evidence>
<feature type="compositionally biased region" description="Low complexity" evidence="3">
    <location>
        <begin position="718"/>
        <end position="728"/>
    </location>
</feature>
<evidence type="ECO:0000256" key="3">
    <source>
        <dbReference type="SAM" id="MobiDB-lite"/>
    </source>
</evidence>
<feature type="compositionally biased region" description="Basic and acidic residues" evidence="3">
    <location>
        <begin position="401"/>
        <end position="411"/>
    </location>
</feature>
<dbReference type="Pfam" id="PF01344">
    <property type="entry name" value="Kelch_1"/>
    <property type="match status" value="4"/>
</dbReference>
<dbReference type="WBParaSite" id="TREG1_74480.2">
    <property type="protein sequence ID" value="TREG1_74480.2"/>
    <property type="gene ID" value="TREG1_74480"/>
</dbReference>
<dbReference type="FunFam" id="1.25.40.420:FF:000001">
    <property type="entry name" value="Kelch-like family member 12"/>
    <property type="match status" value="1"/>
</dbReference>
<dbReference type="Pfam" id="PF07707">
    <property type="entry name" value="BACK"/>
    <property type="match status" value="1"/>
</dbReference>
<feature type="compositionally biased region" description="Basic and acidic residues" evidence="3">
    <location>
        <begin position="259"/>
        <end position="276"/>
    </location>
</feature>
<feature type="region of interest" description="Disordered" evidence="3">
    <location>
        <begin position="391"/>
        <end position="422"/>
    </location>
</feature>
<dbReference type="SUPFAM" id="SSF54695">
    <property type="entry name" value="POZ domain"/>
    <property type="match status" value="1"/>
</dbReference>
<feature type="compositionally biased region" description="Basic residues" evidence="3">
    <location>
        <begin position="221"/>
        <end position="239"/>
    </location>
</feature>
<keyword evidence="2" id="KW-0677">Repeat</keyword>
<feature type="region of interest" description="Disordered" evidence="3">
    <location>
        <begin position="718"/>
        <end position="737"/>
    </location>
</feature>
<name>A0AA85KA82_TRIRE</name>
<evidence type="ECO:0000259" key="4">
    <source>
        <dbReference type="PROSITE" id="PS50097"/>
    </source>
</evidence>
<organism evidence="5 6">
    <name type="scientific">Trichobilharzia regenti</name>
    <name type="common">Nasal bird schistosome</name>
    <dbReference type="NCBI Taxonomy" id="157069"/>
    <lineage>
        <taxon>Eukaryota</taxon>
        <taxon>Metazoa</taxon>
        <taxon>Spiralia</taxon>
        <taxon>Lophotrochozoa</taxon>
        <taxon>Platyhelminthes</taxon>
        <taxon>Trematoda</taxon>
        <taxon>Digenea</taxon>
        <taxon>Strigeidida</taxon>
        <taxon>Schistosomatoidea</taxon>
        <taxon>Schistosomatidae</taxon>
        <taxon>Trichobilharzia</taxon>
    </lineage>
</organism>
<feature type="compositionally biased region" description="Polar residues" evidence="3">
    <location>
        <begin position="1210"/>
        <end position="1224"/>
    </location>
</feature>
<feature type="region of interest" description="Disordered" evidence="3">
    <location>
        <begin position="1333"/>
        <end position="1389"/>
    </location>
</feature>
<dbReference type="Pfam" id="PF00651">
    <property type="entry name" value="BTB"/>
    <property type="match status" value="1"/>
</dbReference>
<dbReference type="PANTHER" id="PTHR24412:SF450">
    <property type="entry name" value="KELCH-LIKE PROTEIN DIABLO"/>
    <property type="match status" value="1"/>
</dbReference>
<keyword evidence="1" id="KW-0880">Kelch repeat</keyword>
<reference evidence="5" key="1">
    <citation type="submission" date="2022-06" db="EMBL/GenBank/DDBJ databases">
        <authorList>
            <person name="Berger JAMES D."/>
            <person name="Berger JAMES D."/>
        </authorList>
    </citation>
    <scope>NUCLEOTIDE SEQUENCE [LARGE SCALE GENOMIC DNA]</scope>
</reference>
<dbReference type="Gene3D" id="3.30.710.10">
    <property type="entry name" value="Potassium Channel Kv1.1, Chain A"/>
    <property type="match status" value="1"/>
</dbReference>
<dbReference type="PANTHER" id="PTHR24412">
    <property type="entry name" value="KELCH PROTEIN"/>
    <property type="match status" value="1"/>
</dbReference>
<dbReference type="InterPro" id="IPR015915">
    <property type="entry name" value="Kelch-typ_b-propeller"/>
</dbReference>
<proteinExistence type="predicted"/>
<dbReference type="SMART" id="SM00225">
    <property type="entry name" value="BTB"/>
    <property type="match status" value="1"/>
</dbReference>
<dbReference type="InterPro" id="IPR011333">
    <property type="entry name" value="SKP1/BTB/POZ_sf"/>
</dbReference>
<dbReference type="SUPFAM" id="SSF117281">
    <property type="entry name" value="Kelch motif"/>
    <property type="match status" value="2"/>
</dbReference>
<dbReference type="Gene3D" id="2.120.10.80">
    <property type="entry name" value="Kelch-type beta propeller"/>
    <property type="match status" value="2"/>
</dbReference>
<dbReference type="InterPro" id="IPR006652">
    <property type="entry name" value="Kelch_1"/>
</dbReference>
<feature type="compositionally biased region" description="Polar residues" evidence="3">
    <location>
        <begin position="1132"/>
        <end position="1143"/>
    </location>
</feature>
<dbReference type="SMART" id="SM00612">
    <property type="entry name" value="Kelch"/>
    <property type="match status" value="5"/>
</dbReference>
<feature type="compositionally biased region" description="Polar residues" evidence="3">
    <location>
        <begin position="1376"/>
        <end position="1389"/>
    </location>
</feature>
<dbReference type="Proteomes" id="UP000050795">
    <property type="component" value="Unassembled WGS sequence"/>
</dbReference>
<evidence type="ECO:0000256" key="1">
    <source>
        <dbReference type="ARBA" id="ARBA00022441"/>
    </source>
</evidence>
<feature type="compositionally biased region" description="Basic residues" evidence="3">
    <location>
        <begin position="391"/>
        <end position="400"/>
    </location>
</feature>
<feature type="domain" description="BTB" evidence="4">
    <location>
        <begin position="856"/>
        <end position="925"/>
    </location>
</feature>
<feature type="region of interest" description="Disordered" evidence="3">
    <location>
        <begin position="19"/>
        <end position="42"/>
    </location>
</feature>
<protein>
    <recommendedName>
        <fullName evidence="4">BTB domain-containing protein</fullName>
    </recommendedName>
</protein>
<keyword evidence="5" id="KW-1185">Reference proteome</keyword>
<feature type="compositionally biased region" description="Polar residues" evidence="3">
    <location>
        <begin position="71"/>
        <end position="95"/>
    </location>
</feature>
<reference evidence="6" key="2">
    <citation type="submission" date="2023-11" db="UniProtKB">
        <authorList>
            <consortium name="WormBaseParasite"/>
        </authorList>
    </citation>
    <scope>IDENTIFICATION</scope>
</reference>
<dbReference type="InterPro" id="IPR000210">
    <property type="entry name" value="BTB/POZ_dom"/>
</dbReference>
<feature type="compositionally biased region" description="Low complexity" evidence="3">
    <location>
        <begin position="1341"/>
        <end position="1355"/>
    </location>
</feature>
<sequence>MSLTCNIRNLAGQVKNRLVGERKRSLSSNDSNSNNNNDNNSEEEIINQMNSRPECSNPCEHRDQQYRSKTVTIIPATQTPTSIPVIKTTATSPRQHGTRRRQSSSPNNNNNSRDKRFQKQQHHQQQQQFQTTKSACQCHVNCINSSQPNCSSSTCNNNNRIENSNQLTPHLSPSCIHNPTLCYGKACKQSSGSSAVASPILQEQTRNYSVDEKDSHMCNQHHHHLQYHHPQPHQHHRHHDPNAQQHQSRQHVCCSNSDEQSRNHMNRNESQREDKTSSVSYCCDSSQFFNQNPGTISKNIENTTTNTTTVNKSNTSNQNIFQAVNYSSQLYGSTLVIPTVPDLSTGQNEVRSGSLGSAYPLHCMPYHFGQNRYGLFHGADYPYKRHNLQQRYHHHHHHQHQRYDHGQHHDPLPGQYQQHHHKSNSNLLVDNNKSVKQIQTYNSNNNNNPRLTMSYSELLNSMIPQHCHSQLSTRNNNNDDVSNSIISNNHKPDSFEGVTNLSKPKIVNSNNIEAPNTTIQHLCADDGNNDCHIPMKDNNKYTKLPQSPKVLINNSEIINNQIEDCHSTCSPQKQSTLQHNSSLDMDPPVLPTRTSSLIMHQKGSHMNKTDLKRNVTLSSCMIPGPSSSLLPYTKIDFMQQSMIDYPYNYDIISSNQSRQFISTNEGHHSRSHSTLSTRRGLKSYENTSQPATMTSSSETISNHEVMTTSFLQQQHSPNLLNKNANSNHNGDDDVNQGSIDEEFETLSSFPVPMNNSFNDESSTCQDKSSLDKNNNNTFFISDPIPISPSCGALEQFMPMNHASRLLGRMSDKLRDGRLADVILLAGIKSTSTSTSLMNTKCVNLISDHNYSSTTKMDLSSLPDELIVRIPAHRVILAAASDYFAAMFSNELKEATEQEIWIHEVDPYALKALINYIYTGHLDLREETVGDLLAAACFLQITEASQACERFLTKRLDATNCLSMSHLSEQYGCHLLRKRSTKFVLEHFSDVSQQPDFLNLTFKELVTLISSDRLRVSNEATVFAACLRWTRNAMVQENKTTSKSDGSESLLASLLRHVRLTQVPPRLLIDALEKEALFQEDLMAIHLIISALRVHFSSDSLHLQTHKTQRRTNMECCLKYNTGTNNSTHIVKTTTADNNNNISGVMNRLPDTKTSSLSSFSSLSTASIDEPNSISTSSQQQQEQQQQPERVGINNQDPSHNFYHHHHQGHSTDQSYQSPQFSNCRKSHNQVSDSYKCDAYMMNKPRPSTIGRLWALGGKTMTTTRALQEILEYDPYWNTWRTIGQLPGQRQQCGCIILTDGRLLVVGGRDELKTLSTVECINIEEMSQMYEFNSEHQKKLSNKSSLETTTTTATSKQGVSRSSVRQHSTDRNDIRSNDNQQDLSTELNSNSATALCPTTTISYRSEQQTHNSTTMNSKEIQSKEEYSSWKIVSAMATHRHGLGVAVLEGVVYAVGGHDGWSYLNTVERWNGKAKAWSPVTPMAVQRSTVGVAVLDGLLYAVGGRDGSACLRTVERFNPHTQHWCFIAPMLHRRGGVGVGAVGGRLYAVGGHNAPPNQPHALRTASVEMYEPHTDMWTEVSALSSPRDSIAVAPLGCKLYALGGYDGQAYTDRVEVYDPEENKWTEAAPLPSGRAGIAVAASGSSLTDTTNLSIKLSHHKVDPLI</sequence>
<dbReference type="InterPro" id="IPR011705">
    <property type="entry name" value="BACK"/>
</dbReference>
<accession>A0AA85KA82</accession>
<feature type="compositionally biased region" description="Basic and acidic residues" evidence="3">
    <location>
        <begin position="1366"/>
        <end position="1375"/>
    </location>
</feature>
<dbReference type="Gene3D" id="1.25.40.420">
    <property type="match status" value="1"/>
</dbReference>
<evidence type="ECO:0000256" key="2">
    <source>
        <dbReference type="ARBA" id="ARBA00022737"/>
    </source>
</evidence>
<feature type="compositionally biased region" description="Low complexity" evidence="3">
    <location>
        <begin position="27"/>
        <end position="39"/>
    </location>
</feature>